<proteinExistence type="predicted"/>
<protein>
    <submittedName>
        <fullName evidence="1">Uncharacterized protein</fullName>
    </submittedName>
</protein>
<comment type="caution">
    <text evidence="1">The sequence shown here is derived from an EMBL/GenBank/DDBJ whole genome shotgun (WGS) entry which is preliminary data.</text>
</comment>
<dbReference type="Proteomes" id="UP000254771">
    <property type="component" value="Unassembled WGS sequence"/>
</dbReference>
<keyword evidence="2" id="KW-1185">Reference proteome</keyword>
<sequence>MTSTRNNESAHTPGSWNKDRWSNVLAEIDGDQVAIAEVFTGATDTIEEARANQRLMAAAPDLYAACKAMSDWNYDPLEALKMIHEAVAKAERVEIE</sequence>
<evidence type="ECO:0000313" key="1">
    <source>
        <dbReference type="EMBL" id="RDH86397.1"/>
    </source>
</evidence>
<dbReference type="EMBL" id="QFXE01000010">
    <property type="protein sequence ID" value="RDH86397.1"/>
    <property type="molecule type" value="Genomic_DNA"/>
</dbReference>
<reference evidence="1 2" key="1">
    <citation type="journal article" date="2018" name="ISME J.">
        <title>Endosymbiont genomes yield clues of tubeworm success.</title>
        <authorList>
            <person name="Li Y."/>
            <person name="Liles M.R."/>
            <person name="Halanych K.M."/>
        </authorList>
    </citation>
    <scope>NUCLEOTIDE SEQUENCE [LARGE SCALE GENOMIC DNA]</scope>
    <source>
        <strain evidence="1">A1462</strain>
    </source>
</reference>
<evidence type="ECO:0000313" key="2">
    <source>
        <dbReference type="Proteomes" id="UP000254771"/>
    </source>
</evidence>
<gene>
    <name evidence="1" type="ORF">DIZ78_09515</name>
</gene>
<dbReference type="AlphaFoldDB" id="A0A370DQ18"/>
<accession>A0A370DQ18</accession>
<organism evidence="1 2">
    <name type="scientific">endosymbiont of Escarpia spicata</name>
    <dbReference type="NCBI Taxonomy" id="2200908"/>
    <lineage>
        <taxon>Bacteria</taxon>
        <taxon>Pseudomonadati</taxon>
        <taxon>Pseudomonadota</taxon>
        <taxon>Gammaproteobacteria</taxon>
        <taxon>sulfur-oxidizing symbionts</taxon>
    </lineage>
</organism>
<name>A0A370DQ18_9GAMM</name>